<dbReference type="OrthoDB" id="21254at2759"/>
<dbReference type="SUPFAM" id="SSF56019">
    <property type="entry name" value="The spindle assembly checkpoint protein mad2"/>
    <property type="match status" value="1"/>
</dbReference>
<dbReference type="STRING" id="1884261.A0A5C3QVP7"/>
<dbReference type="EMBL" id="ML178815">
    <property type="protein sequence ID" value="TFL06086.1"/>
    <property type="molecule type" value="Genomic_DNA"/>
</dbReference>
<organism evidence="3 4">
    <name type="scientific">Pterulicium gracile</name>
    <dbReference type="NCBI Taxonomy" id="1884261"/>
    <lineage>
        <taxon>Eukaryota</taxon>
        <taxon>Fungi</taxon>
        <taxon>Dikarya</taxon>
        <taxon>Basidiomycota</taxon>
        <taxon>Agaricomycotina</taxon>
        <taxon>Agaricomycetes</taxon>
        <taxon>Agaricomycetidae</taxon>
        <taxon>Agaricales</taxon>
        <taxon>Pleurotineae</taxon>
        <taxon>Pterulaceae</taxon>
        <taxon>Pterulicium</taxon>
    </lineage>
</organism>
<dbReference type="PANTHER" id="PTHR11842:SF10">
    <property type="entry name" value="MITOTIC SPINDLE ASSEMBLY CHECKPOINT PROTEIN MAD2B"/>
    <property type="match status" value="1"/>
</dbReference>
<dbReference type="AlphaFoldDB" id="A0A5C3QVP7"/>
<gene>
    <name evidence="3" type="ORF">BDV98DRAFT_600183</name>
</gene>
<evidence type="ECO:0000259" key="2">
    <source>
        <dbReference type="PROSITE" id="PS50815"/>
    </source>
</evidence>
<name>A0A5C3QVP7_9AGAR</name>
<comment type="similarity">
    <text evidence="1">Belongs to the MAD2 family.</text>
</comment>
<protein>
    <submittedName>
        <fullName evidence="3">DNA-binding protein</fullName>
    </submittedName>
</protein>
<evidence type="ECO:0000256" key="1">
    <source>
        <dbReference type="ARBA" id="ARBA00010348"/>
    </source>
</evidence>
<dbReference type="GO" id="GO:0003677">
    <property type="term" value="F:DNA binding"/>
    <property type="evidence" value="ECO:0007669"/>
    <property type="project" value="UniProtKB-KW"/>
</dbReference>
<accession>A0A5C3QVP7</accession>
<evidence type="ECO:0000313" key="3">
    <source>
        <dbReference type="EMBL" id="TFL06086.1"/>
    </source>
</evidence>
<dbReference type="InterPro" id="IPR003511">
    <property type="entry name" value="HORMA_dom"/>
</dbReference>
<evidence type="ECO:0000313" key="4">
    <source>
        <dbReference type="Proteomes" id="UP000305067"/>
    </source>
</evidence>
<keyword evidence="4" id="KW-1185">Reference proteome</keyword>
<reference evidence="3 4" key="1">
    <citation type="journal article" date="2019" name="Nat. Ecol. Evol.">
        <title>Megaphylogeny resolves global patterns of mushroom evolution.</title>
        <authorList>
            <person name="Varga T."/>
            <person name="Krizsan K."/>
            <person name="Foldi C."/>
            <person name="Dima B."/>
            <person name="Sanchez-Garcia M."/>
            <person name="Sanchez-Ramirez S."/>
            <person name="Szollosi G.J."/>
            <person name="Szarkandi J.G."/>
            <person name="Papp V."/>
            <person name="Albert L."/>
            <person name="Andreopoulos W."/>
            <person name="Angelini C."/>
            <person name="Antonin V."/>
            <person name="Barry K.W."/>
            <person name="Bougher N.L."/>
            <person name="Buchanan P."/>
            <person name="Buyck B."/>
            <person name="Bense V."/>
            <person name="Catcheside P."/>
            <person name="Chovatia M."/>
            <person name="Cooper J."/>
            <person name="Damon W."/>
            <person name="Desjardin D."/>
            <person name="Finy P."/>
            <person name="Geml J."/>
            <person name="Haridas S."/>
            <person name="Hughes K."/>
            <person name="Justo A."/>
            <person name="Karasinski D."/>
            <person name="Kautmanova I."/>
            <person name="Kiss B."/>
            <person name="Kocsube S."/>
            <person name="Kotiranta H."/>
            <person name="LaButti K.M."/>
            <person name="Lechner B.E."/>
            <person name="Liimatainen K."/>
            <person name="Lipzen A."/>
            <person name="Lukacs Z."/>
            <person name="Mihaltcheva S."/>
            <person name="Morgado L.N."/>
            <person name="Niskanen T."/>
            <person name="Noordeloos M.E."/>
            <person name="Ohm R.A."/>
            <person name="Ortiz-Santana B."/>
            <person name="Ovrebo C."/>
            <person name="Racz N."/>
            <person name="Riley R."/>
            <person name="Savchenko A."/>
            <person name="Shiryaev A."/>
            <person name="Soop K."/>
            <person name="Spirin V."/>
            <person name="Szebenyi C."/>
            <person name="Tomsovsky M."/>
            <person name="Tulloss R.E."/>
            <person name="Uehling J."/>
            <person name="Grigoriev I.V."/>
            <person name="Vagvolgyi C."/>
            <person name="Papp T."/>
            <person name="Martin F.M."/>
            <person name="Miettinen O."/>
            <person name="Hibbett D.S."/>
            <person name="Nagy L.G."/>
        </authorList>
    </citation>
    <scope>NUCLEOTIDE SEQUENCE [LARGE SCALE GENOMIC DNA]</scope>
    <source>
        <strain evidence="3 4">CBS 309.79</strain>
    </source>
</reference>
<dbReference type="PANTHER" id="PTHR11842">
    <property type="entry name" value="MITOTIC SPINDLE ASSEMBLY CHECKPOINT PROTEIN MAD2"/>
    <property type="match status" value="1"/>
</dbReference>
<dbReference type="GO" id="GO:0016035">
    <property type="term" value="C:zeta DNA polymerase complex"/>
    <property type="evidence" value="ECO:0007669"/>
    <property type="project" value="TreeGrafter"/>
</dbReference>
<keyword evidence="3" id="KW-0238">DNA-binding</keyword>
<dbReference type="InterPro" id="IPR045091">
    <property type="entry name" value="Mad2-like"/>
</dbReference>
<dbReference type="InterPro" id="IPR036570">
    <property type="entry name" value="HORMA_dom_sf"/>
</dbReference>
<dbReference type="Pfam" id="PF02301">
    <property type="entry name" value="HORMA"/>
    <property type="match status" value="1"/>
</dbReference>
<dbReference type="PROSITE" id="PS50815">
    <property type="entry name" value="HORMA"/>
    <property type="match status" value="1"/>
</dbReference>
<dbReference type="Proteomes" id="UP000305067">
    <property type="component" value="Unassembled WGS sequence"/>
</dbReference>
<dbReference type="Gene3D" id="3.30.900.10">
    <property type="entry name" value="HORMA domain"/>
    <property type="match status" value="1"/>
</dbReference>
<feature type="domain" description="HORMA" evidence="2">
    <location>
        <begin position="11"/>
        <end position="210"/>
    </location>
</feature>
<proteinExistence type="inferred from homology"/>
<sequence length="231" mass="26257">MSSNNKNLTYNQTIRGILEFLEVAMHTILYVRQVYPPEIFVRRKKFDTPVFQSRHPALNEYISGAIKAVGTEIVKENLDKVVVVIKDKQQNALERFMFSLEKMLEIESYNKDTTVDDAMTPGTLSSHFRAFLVKLNMIEAQLGLLESDEDISFAILIELKEGKEPTAKGEDPAPWIPADNQHTTQGASEEAELHIIRSVHTGILNVSLTVQESVQKMEKMKEVSKRRPQNV</sequence>